<evidence type="ECO:0000259" key="10">
    <source>
        <dbReference type="Pfam" id="PF01909"/>
    </source>
</evidence>
<evidence type="ECO:0000256" key="7">
    <source>
        <dbReference type="ARBA" id="ARBA00022840"/>
    </source>
</evidence>
<evidence type="ECO:0000313" key="11">
    <source>
        <dbReference type="EMBL" id="MVN21855.1"/>
    </source>
</evidence>
<gene>
    <name evidence="11" type="ORF">GO621_09925</name>
</gene>
<dbReference type="EMBL" id="WPIK01000008">
    <property type="protein sequence ID" value="MVN21855.1"/>
    <property type="molecule type" value="Genomic_DNA"/>
</dbReference>
<dbReference type="InterPro" id="IPR052038">
    <property type="entry name" value="Type-VII_TA_antitoxin"/>
</dbReference>
<dbReference type="InterPro" id="IPR043519">
    <property type="entry name" value="NT_sf"/>
</dbReference>
<keyword evidence="5" id="KW-0479">Metal-binding</keyword>
<keyword evidence="4" id="KW-0548">Nucleotidyltransferase</keyword>
<proteinExistence type="inferred from homology"/>
<keyword evidence="12" id="KW-1185">Reference proteome</keyword>
<dbReference type="PANTHER" id="PTHR33571">
    <property type="entry name" value="SSL8005 PROTEIN"/>
    <property type="match status" value="1"/>
</dbReference>
<dbReference type="SUPFAM" id="SSF81301">
    <property type="entry name" value="Nucleotidyltransferase"/>
    <property type="match status" value="1"/>
</dbReference>
<keyword evidence="2" id="KW-1277">Toxin-antitoxin system</keyword>
<dbReference type="GO" id="GO:0005524">
    <property type="term" value="F:ATP binding"/>
    <property type="evidence" value="ECO:0007669"/>
    <property type="project" value="UniProtKB-KW"/>
</dbReference>
<dbReference type="CDD" id="cd05403">
    <property type="entry name" value="NT_KNTase_like"/>
    <property type="match status" value="1"/>
</dbReference>
<evidence type="ECO:0000256" key="3">
    <source>
        <dbReference type="ARBA" id="ARBA00022679"/>
    </source>
</evidence>
<comment type="caution">
    <text evidence="11">The sequence shown here is derived from an EMBL/GenBank/DDBJ whole genome shotgun (WGS) entry which is preliminary data.</text>
</comment>
<dbReference type="Proteomes" id="UP000462014">
    <property type="component" value="Unassembled WGS sequence"/>
</dbReference>
<dbReference type="AlphaFoldDB" id="A0A7K1SWZ0"/>
<evidence type="ECO:0000256" key="1">
    <source>
        <dbReference type="ARBA" id="ARBA00001946"/>
    </source>
</evidence>
<evidence type="ECO:0000256" key="9">
    <source>
        <dbReference type="ARBA" id="ARBA00038276"/>
    </source>
</evidence>
<evidence type="ECO:0000256" key="4">
    <source>
        <dbReference type="ARBA" id="ARBA00022695"/>
    </source>
</evidence>
<keyword evidence="7" id="KW-0067">ATP-binding</keyword>
<keyword evidence="8" id="KW-0460">Magnesium</keyword>
<accession>A0A7K1SWZ0</accession>
<dbReference type="Gene3D" id="3.30.460.10">
    <property type="entry name" value="Beta Polymerase, domain 2"/>
    <property type="match status" value="1"/>
</dbReference>
<sequence>MSYLEEVKITLKQLKPELMSKYGVSSLGLFGSIVRDDFTDQSDIDILVTFSKPIGVEFIDLADELEEKLNRRVDLVSRNGIKPRYYEVIEPEILYV</sequence>
<evidence type="ECO:0000256" key="8">
    <source>
        <dbReference type="ARBA" id="ARBA00022842"/>
    </source>
</evidence>
<evidence type="ECO:0000313" key="12">
    <source>
        <dbReference type="Proteomes" id="UP000462014"/>
    </source>
</evidence>
<evidence type="ECO:0000256" key="2">
    <source>
        <dbReference type="ARBA" id="ARBA00022649"/>
    </source>
</evidence>
<evidence type="ECO:0000256" key="5">
    <source>
        <dbReference type="ARBA" id="ARBA00022723"/>
    </source>
</evidence>
<dbReference type="GO" id="GO:0046872">
    <property type="term" value="F:metal ion binding"/>
    <property type="evidence" value="ECO:0007669"/>
    <property type="project" value="UniProtKB-KW"/>
</dbReference>
<name>A0A7K1SWZ0_9SPHI</name>
<evidence type="ECO:0000256" key="6">
    <source>
        <dbReference type="ARBA" id="ARBA00022741"/>
    </source>
</evidence>
<feature type="domain" description="Polymerase nucleotidyl transferase" evidence="10">
    <location>
        <begin position="11"/>
        <end position="90"/>
    </location>
</feature>
<comment type="similarity">
    <text evidence="9">Belongs to the MntA antitoxin family.</text>
</comment>
<dbReference type="PANTHER" id="PTHR33571:SF14">
    <property type="entry name" value="PROTEIN ADENYLYLTRANSFERASE MJ0435-RELATED"/>
    <property type="match status" value="1"/>
</dbReference>
<keyword evidence="6" id="KW-0547">Nucleotide-binding</keyword>
<comment type="cofactor">
    <cofactor evidence="1">
        <name>Mg(2+)</name>
        <dbReference type="ChEBI" id="CHEBI:18420"/>
    </cofactor>
</comment>
<dbReference type="GO" id="GO:0016779">
    <property type="term" value="F:nucleotidyltransferase activity"/>
    <property type="evidence" value="ECO:0007669"/>
    <property type="project" value="UniProtKB-KW"/>
</dbReference>
<reference evidence="11 12" key="1">
    <citation type="submission" date="2019-12" db="EMBL/GenBank/DDBJ databases">
        <title>Mucilaginibacter sp. HMF7410 genome sequencing and assembly.</title>
        <authorList>
            <person name="Kang H."/>
            <person name="Cha I."/>
            <person name="Kim H."/>
            <person name="Joh K."/>
        </authorList>
    </citation>
    <scope>NUCLEOTIDE SEQUENCE [LARGE SCALE GENOMIC DNA]</scope>
    <source>
        <strain evidence="11 12">HMF7410</strain>
    </source>
</reference>
<dbReference type="InterPro" id="IPR002934">
    <property type="entry name" value="Polymerase_NTP_transf_dom"/>
</dbReference>
<protein>
    <submittedName>
        <fullName evidence="11">DNA polymerase subunit beta</fullName>
    </submittedName>
</protein>
<dbReference type="RefSeq" id="WP_157566562.1">
    <property type="nucleotide sequence ID" value="NZ_WPIK01000008.1"/>
</dbReference>
<dbReference type="Pfam" id="PF01909">
    <property type="entry name" value="NTP_transf_2"/>
    <property type="match status" value="1"/>
</dbReference>
<keyword evidence="3" id="KW-0808">Transferase</keyword>
<organism evidence="11 12">
    <name type="scientific">Mucilaginibacter arboris</name>
    <dbReference type="NCBI Taxonomy" id="2682090"/>
    <lineage>
        <taxon>Bacteria</taxon>
        <taxon>Pseudomonadati</taxon>
        <taxon>Bacteroidota</taxon>
        <taxon>Sphingobacteriia</taxon>
        <taxon>Sphingobacteriales</taxon>
        <taxon>Sphingobacteriaceae</taxon>
        <taxon>Mucilaginibacter</taxon>
    </lineage>
</organism>